<evidence type="ECO:0000313" key="1">
    <source>
        <dbReference type="EMBL" id="KAI0032030.1"/>
    </source>
</evidence>
<dbReference type="Proteomes" id="UP000814128">
    <property type="component" value="Unassembled WGS sequence"/>
</dbReference>
<sequence length="696" mass="77197">MSPTEGRPDYDTPHSPSQTAQAEPARERTEETLFNLWQTSRALLPSQTTIGATRPLNRKSIALAHRVARMCATDVHKLFWSDHPYRMLFLLALSFARGVFPVFKGYSHAMIINEIQSLFVSNYSSWARLTQLVGAEVLRMAGERLLESFAADNEQFLQNSIRFLVEYQQLEQRVRLDVPTLSDPVIRDLLAESDMFVASFQALGGFGFTSPFNVIRVFTLLSEIISHLFVLSSVPHGTLPFLALLLSLASAAAPFFRQFYGPRFDARPYSASEMRQAERQEQMRQLVFSETHRPEVMLFGLGPWIMNTWSSARRTALDIQNDRLPHHFPLEALLAQVNMAQVIASLHNVPFMLMLQSSTALGSLALYRTSAQAFVLAISSLFATAQAAIQSIFLMGAFCAFMELKPQLRPLATDRAVYAPRVGGMKIEARNIAYTYPGASEPALKDVNLTLEAGETLALVGYNGSGKSTLAKLLLRIIEFDSGELLVNDVDIRRYDPVELHAASAAVFQNFARYDTTVAENVGTGFVHDIERPTAVRKALRLAQCEQVVDGLPYGIDTRLDSDTSSASPSPVGTSMPPLPERTPHGLSGGEWQRIALARAFMRANRPEIDLLVFDEPTSALDAQAQAKIFDTIDTMSRSSSGQKCKTVVFITHRLSTARRADKVAMMENGRVIEFGSHEDLLARDGSYAALYQASV</sequence>
<gene>
    <name evidence="1" type="ORF">K488DRAFT_50782</name>
</gene>
<evidence type="ECO:0000313" key="2">
    <source>
        <dbReference type="Proteomes" id="UP000814128"/>
    </source>
</evidence>
<keyword evidence="2" id="KW-1185">Reference proteome</keyword>
<reference evidence="1" key="1">
    <citation type="submission" date="2021-02" db="EMBL/GenBank/DDBJ databases">
        <authorList>
            <consortium name="DOE Joint Genome Institute"/>
            <person name="Ahrendt S."/>
            <person name="Looney B.P."/>
            <person name="Miyauchi S."/>
            <person name="Morin E."/>
            <person name="Drula E."/>
            <person name="Courty P.E."/>
            <person name="Chicoki N."/>
            <person name="Fauchery L."/>
            <person name="Kohler A."/>
            <person name="Kuo A."/>
            <person name="Labutti K."/>
            <person name="Pangilinan J."/>
            <person name="Lipzen A."/>
            <person name="Riley R."/>
            <person name="Andreopoulos W."/>
            <person name="He G."/>
            <person name="Johnson J."/>
            <person name="Barry K.W."/>
            <person name="Grigoriev I.V."/>
            <person name="Nagy L."/>
            <person name="Hibbett D."/>
            <person name="Henrissat B."/>
            <person name="Matheny P.B."/>
            <person name="Labbe J."/>
            <person name="Martin F."/>
        </authorList>
    </citation>
    <scope>NUCLEOTIDE SEQUENCE</scope>
    <source>
        <strain evidence="1">EC-137</strain>
    </source>
</reference>
<proteinExistence type="predicted"/>
<dbReference type="EMBL" id="MU273559">
    <property type="protein sequence ID" value="KAI0032030.1"/>
    <property type="molecule type" value="Genomic_DNA"/>
</dbReference>
<comment type="caution">
    <text evidence="1">The sequence shown here is derived from an EMBL/GenBank/DDBJ whole genome shotgun (WGS) entry which is preliminary data.</text>
</comment>
<protein>
    <submittedName>
        <fullName evidence="1">P-loop containing nucleoside triphosphate hydrolase protein</fullName>
    </submittedName>
</protein>
<organism evidence="1 2">
    <name type="scientific">Vararia minispora EC-137</name>
    <dbReference type="NCBI Taxonomy" id="1314806"/>
    <lineage>
        <taxon>Eukaryota</taxon>
        <taxon>Fungi</taxon>
        <taxon>Dikarya</taxon>
        <taxon>Basidiomycota</taxon>
        <taxon>Agaricomycotina</taxon>
        <taxon>Agaricomycetes</taxon>
        <taxon>Russulales</taxon>
        <taxon>Lachnocladiaceae</taxon>
        <taxon>Vararia</taxon>
    </lineage>
</organism>
<keyword evidence="1" id="KW-0378">Hydrolase</keyword>
<accession>A0ACB8QK45</accession>
<name>A0ACB8QK45_9AGAM</name>
<reference evidence="1" key="2">
    <citation type="journal article" date="2022" name="New Phytol.">
        <title>Evolutionary transition to the ectomycorrhizal habit in the genomes of a hyperdiverse lineage of mushroom-forming fungi.</title>
        <authorList>
            <person name="Looney B."/>
            <person name="Miyauchi S."/>
            <person name="Morin E."/>
            <person name="Drula E."/>
            <person name="Courty P.E."/>
            <person name="Kohler A."/>
            <person name="Kuo A."/>
            <person name="LaButti K."/>
            <person name="Pangilinan J."/>
            <person name="Lipzen A."/>
            <person name="Riley R."/>
            <person name="Andreopoulos W."/>
            <person name="He G."/>
            <person name="Johnson J."/>
            <person name="Nolan M."/>
            <person name="Tritt A."/>
            <person name="Barry K.W."/>
            <person name="Grigoriev I.V."/>
            <person name="Nagy L.G."/>
            <person name="Hibbett D."/>
            <person name="Henrissat B."/>
            <person name="Matheny P.B."/>
            <person name="Labbe J."/>
            <person name="Martin F.M."/>
        </authorList>
    </citation>
    <scope>NUCLEOTIDE SEQUENCE</scope>
    <source>
        <strain evidence="1">EC-137</strain>
    </source>
</reference>